<accession>A0A2S3W3R4</accession>
<reference evidence="1 2" key="1">
    <citation type="submission" date="2018-01" db="EMBL/GenBank/DDBJ databases">
        <title>Draft Genome Sequence of Komagataeibacter maltaceti LMG 1529, a Vinegar Producing Acetic Acid Bacterium Isolated from Malt Vinegar Brewery Acetifiers.</title>
        <authorList>
            <person name="Zhang Q."/>
            <person name="Hollensteiner J."/>
            <person name="Poehlein A."/>
            <person name="Daniel R."/>
        </authorList>
    </citation>
    <scope>NUCLEOTIDE SEQUENCE [LARGE SCALE GENOMIC DNA]</scope>
    <source>
        <strain evidence="1 2">LMG 1529</strain>
    </source>
</reference>
<evidence type="ECO:0008006" key="3">
    <source>
        <dbReference type="Google" id="ProtNLM"/>
    </source>
</evidence>
<organism evidence="1 2">
    <name type="scientific">Novacetimonas maltaceti</name>
    <dbReference type="NCBI Taxonomy" id="1203393"/>
    <lineage>
        <taxon>Bacteria</taxon>
        <taxon>Pseudomonadati</taxon>
        <taxon>Pseudomonadota</taxon>
        <taxon>Alphaproteobacteria</taxon>
        <taxon>Acetobacterales</taxon>
        <taxon>Acetobacteraceae</taxon>
        <taxon>Novacetimonas</taxon>
    </lineage>
</organism>
<dbReference type="InterPro" id="IPR021710">
    <property type="entry name" value="DUF3293"/>
</dbReference>
<sequence>MSGILPSSAATRRSYRLSTYHADPLPVVRVGQRPDDAGLPRRGTVVMLSACNPGGRRRLDGWNARMMARLARDLRHVPHHLGEGRLGRWSEPLYAVEMDLAPALRLARRYRQNAVVVVRRGQVARLVYLA</sequence>
<dbReference type="Pfam" id="PF11697">
    <property type="entry name" value="DUF3293"/>
    <property type="match status" value="1"/>
</dbReference>
<dbReference type="OrthoDB" id="7280165at2"/>
<name>A0A2S3W3R4_9PROT</name>
<dbReference type="EMBL" id="POTC01000007">
    <property type="protein sequence ID" value="POF63525.1"/>
    <property type="molecule type" value="Genomic_DNA"/>
</dbReference>
<keyword evidence="2" id="KW-1185">Reference proteome</keyword>
<evidence type="ECO:0000313" key="1">
    <source>
        <dbReference type="EMBL" id="POF63525.1"/>
    </source>
</evidence>
<dbReference type="RefSeq" id="WP_110094549.1">
    <property type="nucleotide sequence ID" value="NZ_NKUE01000005.1"/>
</dbReference>
<gene>
    <name evidence="1" type="ORF">KMAL_09020</name>
</gene>
<dbReference type="AlphaFoldDB" id="A0A2S3W3R4"/>
<protein>
    <recommendedName>
        <fullName evidence="3">DUF3293 domain-containing protein</fullName>
    </recommendedName>
</protein>
<comment type="caution">
    <text evidence="1">The sequence shown here is derived from an EMBL/GenBank/DDBJ whole genome shotgun (WGS) entry which is preliminary data.</text>
</comment>
<evidence type="ECO:0000313" key="2">
    <source>
        <dbReference type="Proteomes" id="UP000237344"/>
    </source>
</evidence>
<proteinExistence type="predicted"/>
<dbReference type="Proteomes" id="UP000237344">
    <property type="component" value="Unassembled WGS sequence"/>
</dbReference>